<dbReference type="InterPro" id="IPR027417">
    <property type="entry name" value="P-loop_NTPase"/>
</dbReference>
<dbReference type="GO" id="GO:0000139">
    <property type="term" value="C:Golgi membrane"/>
    <property type="evidence" value="ECO:0007669"/>
    <property type="project" value="UniProtKB-SubCell"/>
</dbReference>
<name>A0A0D3KAP0_EMIH1</name>
<keyword evidence="7" id="KW-0472">Membrane</keyword>
<evidence type="ECO:0000313" key="9">
    <source>
        <dbReference type="EnsemblProtists" id="EOD32825"/>
    </source>
</evidence>
<dbReference type="PANTHER" id="PTHR12129">
    <property type="entry name" value="HEPARAN SULFATE 2-O-SULFOTRANSFERASE"/>
    <property type="match status" value="1"/>
</dbReference>
<dbReference type="GeneID" id="17286458"/>
<evidence type="ECO:0000256" key="6">
    <source>
        <dbReference type="ARBA" id="ARBA00023034"/>
    </source>
</evidence>
<evidence type="ECO:0000256" key="1">
    <source>
        <dbReference type="ARBA" id="ARBA00004323"/>
    </source>
</evidence>
<evidence type="ECO:0000256" key="7">
    <source>
        <dbReference type="ARBA" id="ARBA00023136"/>
    </source>
</evidence>
<dbReference type="AlphaFoldDB" id="A0A0D3KAP0"/>
<dbReference type="KEGG" id="ehx:EMIHUDRAFT_253256"/>
<dbReference type="GeneID" id="17278100"/>
<keyword evidence="4" id="KW-0735">Signal-anchor</keyword>
<keyword evidence="10" id="KW-1185">Reference proteome</keyword>
<dbReference type="Proteomes" id="UP000013827">
    <property type="component" value="Unassembled WGS sequence"/>
</dbReference>
<evidence type="ECO:0008006" key="11">
    <source>
        <dbReference type="Google" id="ProtNLM"/>
    </source>
</evidence>
<accession>A0A0D3KAP0</accession>
<sequence>MASSTLPLSTEVCARCAPEPGLRAVVFNRVPKCGSTTLEHIIRNQSRRCGFQFRRSHDYVNCSISEGEQRRFARLITELASRRRVLYDRHLHFVDFAQLGSNSLRPVYINMLREPLSMQVSAFYFWRDCICRTHKPFCRAAWQPSNSSPLCSTGVDAVYASVEPQPAVGTITRYFCGQAAVCKVADPAPAAARRAALARALHNLRHRYLWVGVLERLADSLQLLTLQLPSFFGGLDVAAASRAHVRPVDSSAYPPAQPETLSKLARESANDLTVYRHALQLLECRLLHCASLLGGGEYNGESWLAA</sequence>
<keyword evidence="6" id="KW-0333">Golgi apparatus</keyword>
<keyword evidence="3" id="KW-0812">Transmembrane</keyword>
<comment type="subcellular location">
    <subcellularLocation>
        <location evidence="1">Golgi apparatus membrane</location>
        <topology evidence="1">Single-pass type II membrane protein</topology>
    </subcellularLocation>
</comment>
<proteinExistence type="predicted"/>
<dbReference type="HOGENOM" id="CLU_910388_0_0_1"/>
<dbReference type="RefSeq" id="XP_005785254.1">
    <property type="nucleotide sequence ID" value="XM_005785197.1"/>
</dbReference>
<dbReference type="OMA" id="PMPIYVN"/>
<evidence type="ECO:0000256" key="3">
    <source>
        <dbReference type="ARBA" id="ARBA00022692"/>
    </source>
</evidence>
<dbReference type="eggNOG" id="KOG3922">
    <property type="taxonomic scope" value="Eukaryota"/>
</dbReference>
<reference evidence="10" key="1">
    <citation type="journal article" date="2013" name="Nature">
        <title>Pan genome of the phytoplankton Emiliania underpins its global distribution.</title>
        <authorList>
            <person name="Read B.A."/>
            <person name="Kegel J."/>
            <person name="Klute M.J."/>
            <person name="Kuo A."/>
            <person name="Lefebvre S.C."/>
            <person name="Maumus F."/>
            <person name="Mayer C."/>
            <person name="Miller J."/>
            <person name="Monier A."/>
            <person name="Salamov A."/>
            <person name="Young J."/>
            <person name="Aguilar M."/>
            <person name="Claverie J.M."/>
            <person name="Frickenhaus S."/>
            <person name="Gonzalez K."/>
            <person name="Herman E.K."/>
            <person name="Lin Y.C."/>
            <person name="Napier J."/>
            <person name="Ogata H."/>
            <person name="Sarno A.F."/>
            <person name="Shmutz J."/>
            <person name="Schroeder D."/>
            <person name="de Vargas C."/>
            <person name="Verret F."/>
            <person name="von Dassow P."/>
            <person name="Valentin K."/>
            <person name="Van de Peer Y."/>
            <person name="Wheeler G."/>
            <person name="Dacks J.B."/>
            <person name="Delwiche C.F."/>
            <person name="Dyhrman S.T."/>
            <person name="Glockner G."/>
            <person name="John U."/>
            <person name="Richards T."/>
            <person name="Worden A.Z."/>
            <person name="Zhang X."/>
            <person name="Grigoriev I.V."/>
            <person name="Allen A.E."/>
            <person name="Bidle K."/>
            <person name="Borodovsky M."/>
            <person name="Bowler C."/>
            <person name="Brownlee C."/>
            <person name="Cock J.M."/>
            <person name="Elias M."/>
            <person name="Gladyshev V.N."/>
            <person name="Groth M."/>
            <person name="Guda C."/>
            <person name="Hadaegh A."/>
            <person name="Iglesias-Rodriguez M.D."/>
            <person name="Jenkins J."/>
            <person name="Jones B.M."/>
            <person name="Lawson T."/>
            <person name="Leese F."/>
            <person name="Lindquist E."/>
            <person name="Lobanov A."/>
            <person name="Lomsadze A."/>
            <person name="Malik S.B."/>
            <person name="Marsh M.E."/>
            <person name="Mackinder L."/>
            <person name="Mock T."/>
            <person name="Mueller-Roeber B."/>
            <person name="Pagarete A."/>
            <person name="Parker M."/>
            <person name="Probert I."/>
            <person name="Quesneville H."/>
            <person name="Raines C."/>
            <person name="Rensing S.A."/>
            <person name="Riano-Pachon D.M."/>
            <person name="Richier S."/>
            <person name="Rokitta S."/>
            <person name="Shiraiwa Y."/>
            <person name="Soanes D.M."/>
            <person name="van der Giezen M."/>
            <person name="Wahlund T.M."/>
            <person name="Williams B."/>
            <person name="Wilson W."/>
            <person name="Wolfe G."/>
            <person name="Wurch L.L."/>
        </authorList>
    </citation>
    <scope>NUCLEOTIDE SEQUENCE</scope>
</reference>
<dbReference type="STRING" id="2903.R1F1Q4"/>
<dbReference type="Gene3D" id="3.40.50.300">
    <property type="entry name" value="P-loop containing nucleotide triphosphate hydrolases"/>
    <property type="match status" value="1"/>
</dbReference>
<dbReference type="PANTHER" id="PTHR12129:SF15">
    <property type="entry name" value="URONYL 2-SULFOTRANSFERASE"/>
    <property type="match status" value="1"/>
</dbReference>
<keyword evidence="2" id="KW-0808">Transferase</keyword>
<evidence type="ECO:0000256" key="4">
    <source>
        <dbReference type="ARBA" id="ARBA00022968"/>
    </source>
</evidence>
<dbReference type="EnsemblProtists" id="EOD41188">
    <property type="protein sequence ID" value="EOD41188"/>
    <property type="gene ID" value="EMIHUDRAFT_199421"/>
</dbReference>
<protein>
    <recommendedName>
        <fullName evidence="11">Sulfotransferase domain-containing protein</fullName>
    </recommendedName>
</protein>
<evidence type="ECO:0000256" key="2">
    <source>
        <dbReference type="ARBA" id="ARBA00022679"/>
    </source>
</evidence>
<dbReference type="KEGG" id="ehx:EMIHUDRAFT_199421"/>
<keyword evidence="5" id="KW-1133">Transmembrane helix</keyword>
<keyword evidence="8" id="KW-0325">Glycoprotein</keyword>
<organism evidence="9 10">
    <name type="scientific">Emiliania huxleyi (strain CCMP1516)</name>
    <dbReference type="NCBI Taxonomy" id="280463"/>
    <lineage>
        <taxon>Eukaryota</taxon>
        <taxon>Haptista</taxon>
        <taxon>Haptophyta</taxon>
        <taxon>Prymnesiophyceae</taxon>
        <taxon>Isochrysidales</taxon>
        <taxon>Noelaerhabdaceae</taxon>
        <taxon>Emiliania</taxon>
    </lineage>
</organism>
<dbReference type="GO" id="GO:0008146">
    <property type="term" value="F:sulfotransferase activity"/>
    <property type="evidence" value="ECO:0007669"/>
    <property type="project" value="InterPro"/>
</dbReference>
<dbReference type="InterPro" id="IPR007734">
    <property type="entry name" value="Heparan_SO4_2-O-STrfase"/>
</dbReference>
<evidence type="ECO:0000313" key="10">
    <source>
        <dbReference type="Proteomes" id="UP000013827"/>
    </source>
</evidence>
<evidence type="ECO:0000256" key="5">
    <source>
        <dbReference type="ARBA" id="ARBA00022989"/>
    </source>
</evidence>
<dbReference type="SUPFAM" id="SSF52540">
    <property type="entry name" value="P-loop containing nucleoside triphosphate hydrolases"/>
    <property type="match status" value="1"/>
</dbReference>
<reference evidence="9" key="2">
    <citation type="submission" date="2024-10" db="UniProtKB">
        <authorList>
            <consortium name="EnsemblProtists"/>
        </authorList>
    </citation>
    <scope>IDENTIFICATION</scope>
</reference>
<evidence type="ECO:0000256" key="8">
    <source>
        <dbReference type="ARBA" id="ARBA00023180"/>
    </source>
</evidence>
<dbReference type="RefSeq" id="XP_005793617.1">
    <property type="nucleotide sequence ID" value="XM_005793560.1"/>
</dbReference>
<dbReference type="PaxDb" id="2903-EOD32825"/>
<dbReference type="EnsemblProtists" id="EOD32825">
    <property type="protein sequence ID" value="EOD32825"/>
    <property type="gene ID" value="EMIHUDRAFT_253256"/>
</dbReference>